<evidence type="ECO:0000313" key="4">
    <source>
        <dbReference type="Proteomes" id="UP000265581"/>
    </source>
</evidence>
<reference evidence="3 4" key="1">
    <citation type="submission" date="2018-08" db="EMBL/GenBank/DDBJ databases">
        <title>Aeromicrobium sp. M2KJ-4, whole genome shotgun sequence.</title>
        <authorList>
            <person name="Tuo L."/>
        </authorList>
    </citation>
    <scope>NUCLEOTIDE SEQUENCE [LARGE SCALE GENOMIC DNA]</scope>
    <source>
        <strain evidence="3 4">M2KJ-4</strain>
    </source>
</reference>
<dbReference type="PROSITE" id="PS51257">
    <property type="entry name" value="PROKAR_LIPOPROTEIN"/>
    <property type="match status" value="1"/>
</dbReference>
<proteinExistence type="predicted"/>
<comment type="caution">
    <text evidence="3">The sequence shown here is derived from an EMBL/GenBank/DDBJ whole genome shotgun (WGS) entry which is preliminary data.</text>
</comment>
<dbReference type="AlphaFoldDB" id="A0A371P159"/>
<feature type="chain" id="PRO_5038368475" description="DUF732 domain-containing protein" evidence="2">
    <location>
        <begin position="22"/>
        <end position="109"/>
    </location>
</feature>
<evidence type="ECO:0000313" key="3">
    <source>
        <dbReference type="EMBL" id="REK69692.1"/>
    </source>
</evidence>
<dbReference type="EMBL" id="QUBR01000002">
    <property type="protein sequence ID" value="REK69692.1"/>
    <property type="molecule type" value="Genomic_DNA"/>
</dbReference>
<feature type="compositionally biased region" description="Basic and acidic residues" evidence="1">
    <location>
        <begin position="78"/>
        <end position="95"/>
    </location>
</feature>
<feature type="signal peptide" evidence="2">
    <location>
        <begin position="1"/>
        <end position="21"/>
    </location>
</feature>
<evidence type="ECO:0000256" key="2">
    <source>
        <dbReference type="SAM" id="SignalP"/>
    </source>
</evidence>
<name>A0A371P159_9ACTN</name>
<keyword evidence="4" id="KW-1185">Reference proteome</keyword>
<keyword evidence="2" id="KW-0732">Signal</keyword>
<evidence type="ECO:0000256" key="1">
    <source>
        <dbReference type="SAM" id="MobiDB-lite"/>
    </source>
</evidence>
<gene>
    <name evidence="3" type="ORF">DX116_10830</name>
</gene>
<dbReference type="OrthoDB" id="3748602at2"/>
<feature type="region of interest" description="Disordered" evidence="1">
    <location>
        <begin position="72"/>
        <end position="109"/>
    </location>
</feature>
<organism evidence="3 4">
    <name type="scientific">Aeromicrobium endophyticum</name>
    <dbReference type="NCBI Taxonomy" id="2292704"/>
    <lineage>
        <taxon>Bacteria</taxon>
        <taxon>Bacillati</taxon>
        <taxon>Actinomycetota</taxon>
        <taxon>Actinomycetes</taxon>
        <taxon>Propionibacteriales</taxon>
        <taxon>Nocardioidaceae</taxon>
        <taxon>Aeromicrobium</taxon>
    </lineage>
</organism>
<accession>A0A371P159</accession>
<feature type="compositionally biased region" description="Polar residues" evidence="1">
    <location>
        <begin position="99"/>
        <end position="109"/>
    </location>
</feature>
<sequence length="109" mass="11052">MKKTLSAAFVVAALTLTSACGGGGGDRPSQDKLAAQLKKSTNGAITGKQADCAAKAIIDSDLSDEAVKAVAENNTKYKPSDQDTKAQGDVSKEIGKCITPQTPSSTPAP</sequence>
<protein>
    <recommendedName>
        <fullName evidence="5">DUF732 domain-containing protein</fullName>
    </recommendedName>
</protein>
<dbReference type="RefSeq" id="WP_119704292.1">
    <property type="nucleotide sequence ID" value="NZ_JBHSOI010000002.1"/>
</dbReference>
<evidence type="ECO:0008006" key="5">
    <source>
        <dbReference type="Google" id="ProtNLM"/>
    </source>
</evidence>
<dbReference type="Proteomes" id="UP000265581">
    <property type="component" value="Unassembled WGS sequence"/>
</dbReference>